<dbReference type="RefSeq" id="WP_140194517.1">
    <property type="nucleotide sequence ID" value="NZ_CP065915.1"/>
</dbReference>
<dbReference type="Pfam" id="PF09898">
    <property type="entry name" value="DUF2125"/>
    <property type="match status" value="1"/>
</dbReference>
<proteinExistence type="predicted"/>
<organism evidence="2 3">
    <name type="scientific">Pelagovum pacificum</name>
    <dbReference type="NCBI Taxonomy" id="2588711"/>
    <lineage>
        <taxon>Bacteria</taxon>
        <taxon>Pseudomonadati</taxon>
        <taxon>Pseudomonadota</taxon>
        <taxon>Alphaproteobacteria</taxon>
        <taxon>Rhodobacterales</taxon>
        <taxon>Paracoccaceae</taxon>
        <taxon>Pelagovum</taxon>
    </lineage>
</organism>
<accession>A0A5C5GIR8</accession>
<dbReference type="OrthoDB" id="7791409at2"/>
<feature type="signal peptide" evidence="1">
    <location>
        <begin position="1"/>
        <end position="23"/>
    </location>
</feature>
<evidence type="ECO:0000313" key="3">
    <source>
        <dbReference type="Proteomes" id="UP000314011"/>
    </source>
</evidence>
<dbReference type="Proteomes" id="UP000314011">
    <property type="component" value="Unassembled WGS sequence"/>
</dbReference>
<comment type="caution">
    <text evidence="2">The sequence shown here is derived from an EMBL/GenBank/DDBJ whole genome shotgun (WGS) entry which is preliminary data.</text>
</comment>
<keyword evidence="1" id="KW-0732">Signal</keyword>
<feature type="chain" id="PRO_5022758555" evidence="1">
    <location>
        <begin position="24"/>
        <end position="514"/>
    </location>
</feature>
<gene>
    <name evidence="2" type="ORF">FHY64_11145</name>
</gene>
<sequence>MSRRSALLAALPATVVLTGQAIADVTPEEVWNVYESYVEAYGIDVSASTVRNGDVLEVSDINFGITLPQGFGTIDMSMDGISLTDRGDGTVAFEYPDQSEMVFDMTIGPMGDQVSGSATVSYAITGNETIAAGTAEDLALQSTVETMSMSLTDLSFSEEPEIDASIFDINFEFSGMNSQSRIRTVDGMTTVDTQGDVGSMIYSMVFTDPETGDRFLENSGNSEGTRSTTSITIPASGINWMDFGNELRNGLSIESSSSVASSNSASLTPIEGAASEQRSSSTDVTSNIMFDADGLAISGTYGSSNFSYSMAELLPFPIEAEIEGASVDFAMPVLSTESAAPVVYAVAVDGLSVSDQIWALLDPSAVLPRDPVSLDIDLTADVRLLVDLFDFEALMPMIENEEIPAELESLTINALDASAAGATLSTTGAFDFDFTDMTTYPGMPKPIGSATLAATGVNALLDRLITIGLVSESDAMGARAGIAMIAEATGDDALETTVETTDDGQLIVNGQRMR</sequence>
<protein>
    <submittedName>
        <fullName evidence="2">DUF2125 domain-containing protein</fullName>
    </submittedName>
</protein>
<dbReference type="InterPro" id="IPR018666">
    <property type="entry name" value="DUF2125"/>
</dbReference>
<reference evidence="2 3" key="1">
    <citation type="submission" date="2019-06" db="EMBL/GenBank/DDBJ databases">
        <title>Genome of new Rhodobacteraceae sp. SM1903.</title>
        <authorList>
            <person name="Ren X."/>
        </authorList>
    </citation>
    <scope>NUCLEOTIDE SEQUENCE [LARGE SCALE GENOMIC DNA]</scope>
    <source>
        <strain evidence="2 3">SM1903</strain>
    </source>
</reference>
<dbReference type="AlphaFoldDB" id="A0A5C5GIR8"/>
<dbReference type="EMBL" id="VFFF01000001">
    <property type="protein sequence ID" value="TNY33789.1"/>
    <property type="molecule type" value="Genomic_DNA"/>
</dbReference>
<name>A0A5C5GIR8_9RHOB</name>
<keyword evidence="3" id="KW-1185">Reference proteome</keyword>
<evidence type="ECO:0000313" key="2">
    <source>
        <dbReference type="EMBL" id="TNY33789.1"/>
    </source>
</evidence>
<evidence type="ECO:0000256" key="1">
    <source>
        <dbReference type="SAM" id="SignalP"/>
    </source>
</evidence>